<evidence type="ECO:0000313" key="2">
    <source>
        <dbReference type="EMBL" id="KAF5932351.1"/>
    </source>
</evidence>
<proteinExistence type="predicted"/>
<feature type="transmembrane region" description="Helical" evidence="1">
    <location>
        <begin position="24"/>
        <end position="42"/>
    </location>
</feature>
<dbReference type="Proteomes" id="UP000593564">
    <property type="component" value="Unassembled WGS sequence"/>
</dbReference>
<dbReference type="AlphaFoldDB" id="A0A7J7FWL2"/>
<accession>A0A7J7FWL2</accession>
<dbReference type="EMBL" id="JACBKZ010000014">
    <property type="protein sequence ID" value="KAF5932351.1"/>
    <property type="molecule type" value="Genomic_DNA"/>
</dbReference>
<keyword evidence="1" id="KW-0812">Transmembrane</keyword>
<name>A0A7J7FWL2_CAMSI</name>
<keyword evidence="3" id="KW-1185">Reference proteome</keyword>
<feature type="transmembrane region" description="Helical" evidence="1">
    <location>
        <begin position="62"/>
        <end position="84"/>
    </location>
</feature>
<protein>
    <submittedName>
        <fullName evidence="2">Uncharacterized protein</fullName>
    </submittedName>
</protein>
<gene>
    <name evidence="2" type="ORF">HYC85_028522</name>
</gene>
<comment type="caution">
    <text evidence="2">The sequence shown here is derived from an EMBL/GenBank/DDBJ whole genome shotgun (WGS) entry which is preliminary data.</text>
</comment>
<organism evidence="2 3">
    <name type="scientific">Camellia sinensis</name>
    <name type="common">Tea plant</name>
    <name type="synonym">Thea sinensis</name>
    <dbReference type="NCBI Taxonomy" id="4442"/>
    <lineage>
        <taxon>Eukaryota</taxon>
        <taxon>Viridiplantae</taxon>
        <taxon>Streptophyta</taxon>
        <taxon>Embryophyta</taxon>
        <taxon>Tracheophyta</taxon>
        <taxon>Spermatophyta</taxon>
        <taxon>Magnoliopsida</taxon>
        <taxon>eudicotyledons</taxon>
        <taxon>Gunneridae</taxon>
        <taxon>Pentapetalae</taxon>
        <taxon>asterids</taxon>
        <taxon>Ericales</taxon>
        <taxon>Theaceae</taxon>
        <taxon>Camellia</taxon>
    </lineage>
</organism>
<evidence type="ECO:0000256" key="1">
    <source>
        <dbReference type="SAM" id="Phobius"/>
    </source>
</evidence>
<evidence type="ECO:0000313" key="3">
    <source>
        <dbReference type="Proteomes" id="UP000593564"/>
    </source>
</evidence>
<keyword evidence="1" id="KW-1133">Transmembrane helix</keyword>
<reference evidence="3" key="1">
    <citation type="journal article" date="2020" name="Nat. Commun.">
        <title>Genome assembly of wild tea tree DASZ reveals pedigree and selection history of tea varieties.</title>
        <authorList>
            <person name="Zhang W."/>
            <person name="Zhang Y."/>
            <person name="Qiu H."/>
            <person name="Guo Y."/>
            <person name="Wan H."/>
            <person name="Zhang X."/>
            <person name="Scossa F."/>
            <person name="Alseekh S."/>
            <person name="Zhang Q."/>
            <person name="Wang P."/>
            <person name="Xu L."/>
            <person name="Schmidt M.H."/>
            <person name="Jia X."/>
            <person name="Li D."/>
            <person name="Zhu A."/>
            <person name="Guo F."/>
            <person name="Chen W."/>
            <person name="Ni D."/>
            <person name="Usadel B."/>
            <person name="Fernie A.R."/>
            <person name="Wen W."/>
        </authorList>
    </citation>
    <scope>NUCLEOTIDE SEQUENCE [LARGE SCALE GENOMIC DNA]</scope>
    <source>
        <strain evidence="3">cv. G240</strain>
    </source>
</reference>
<keyword evidence="1" id="KW-0472">Membrane</keyword>
<sequence length="99" mass="11504">MILGSCLGLRVPWAKSLWAMAGHARIWGVTFIVTVTLPPSIFHCQTSLHRRRRRSHRFNIEVFLFLSLFLFFSLSLSLSLYVSLFPHFPSSSRVYFVML</sequence>
<reference evidence="2 3" key="2">
    <citation type="submission" date="2020-07" db="EMBL/GenBank/DDBJ databases">
        <title>Genome assembly of wild tea tree DASZ reveals pedigree and selection history of tea varieties.</title>
        <authorList>
            <person name="Zhang W."/>
        </authorList>
    </citation>
    <scope>NUCLEOTIDE SEQUENCE [LARGE SCALE GENOMIC DNA]</scope>
    <source>
        <strain evidence="3">cv. G240</strain>
        <tissue evidence="2">Leaf</tissue>
    </source>
</reference>